<comment type="caution">
    <text evidence="1">The sequence shown here is derived from an EMBL/GenBank/DDBJ whole genome shotgun (WGS) entry which is preliminary data.</text>
</comment>
<name>A0AB34GPI5_ESCRO</name>
<protein>
    <submittedName>
        <fullName evidence="1">Uncharacterized protein</fullName>
    </submittedName>
</protein>
<dbReference type="AlphaFoldDB" id="A0AB34GPI5"/>
<organism evidence="1 2">
    <name type="scientific">Eschrichtius robustus</name>
    <name type="common">California gray whale</name>
    <name type="synonym">Eschrichtius gibbosus</name>
    <dbReference type="NCBI Taxonomy" id="9764"/>
    <lineage>
        <taxon>Eukaryota</taxon>
        <taxon>Metazoa</taxon>
        <taxon>Chordata</taxon>
        <taxon>Craniata</taxon>
        <taxon>Vertebrata</taxon>
        <taxon>Euteleostomi</taxon>
        <taxon>Mammalia</taxon>
        <taxon>Eutheria</taxon>
        <taxon>Laurasiatheria</taxon>
        <taxon>Artiodactyla</taxon>
        <taxon>Whippomorpha</taxon>
        <taxon>Cetacea</taxon>
        <taxon>Mysticeti</taxon>
        <taxon>Eschrichtiidae</taxon>
        <taxon>Eschrichtius</taxon>
    </lineage>
</organism>
<sequence length="96" mass="11053">MVVERQSFLEKEREEDVFLPQTPHLDPLEIADLGKRRVRSTTLLSSPCEWDWHPSSTSWHKCSRKHRLVPVDSLLYQVLAFSSLIGLVTGFPPPKV</sequence>
<evidence type="ECO:0000313" key="1">
    <source>
        <dbReference type="EMBL" id="KAJ8782336.1"/>
    </source>
</evidence>
<gene>
    <name evidence="1" type="ORF">J1605_010315</name>
</gene>
<dbReference type="Proteomes" id="UP001159641">
    <property type="component" value="Unassembled WGS sequence"/>
</dbReference>
<dbReference type="EMBL" id="JAIQCJ010002113">
    <property type="protein sequence ID" value="KAJ8782336.1"/>
    <property type="molecule type" value="Genomic_DNA"/>
</dbReference>
<proteinExistence type="predicted"/>
<reference evidence="1 2" key="1">
    <citation type="submission" date="2022-11" db="EMBL/GenBank/DDBJ databases">
        <title>Whole genome sequence of Eschrichtius robustus ER-17-0199.</title>
        <authorList>
            <person name="Bruniche-Olsen A."/>
            <person name="Black A.N."/>
            <person name="Fields C.J."/>
            <person name="Walden K."/>
            <person name="Dewoody J.A."/>
        </authorList>
    </citation>
    <scope>NUCLEOTIDE SEQUENCE [LARGE SCALE GENOMIC DNA]</scope>
    <source>
        <strain evidence="1">ER-17-0199</strain>
        <tissue evidence="1">Blubber</tissue>
    </source>
</reference>
<evidence type="ECO:0000313" key="2">
    <source>
        <dbReference type="Proteomes" id="UP001159641"/>
    </source>
</evidence>
<accession>A0AB34GPI5</accession>
<keyword evidence="2" id="KW-1185">Reference proteome</keyword>